<evidence type="ECO:0000256" key="1">
    <source>
        <dbReference type="ARBA" id="ARBA00022786"/>
    </source>
</evidence>
<keyword evidence="1" id="KW-0833">Ubl conjugation pathway</keyword>
<dbReference type="InterPro" id="IPR011989">
    <property type="entry name" value="ARM-like"/>
</dbReference>
<dbReference type="PANTHER" id="PTHR23315:SF349">
    <property type="entry name" value="U-BOX DOMAIN-CONTAINING PROTEIN 15"/>
    <property type="match status" value="1"/>
</dbReference>
<dbReference type="AlphaFoldDB" id="A0A6A3AK10"/>
<dbReference type="SUPFAM" id="SSF48371">
    <property type="entry name" value="ARM repeat"/>
    <property type="match status" value="1"/>
</dbReference>
<dbReference type="PANTHER" id="PTHR23315">
    <property type="entry name" value="U BOX DOMAIN-CONTAINING"/>
    <property type="match status" value="1"/>
</dbReference>
<evidence type="ECO:0000313" key="3">
    <source>
        <dbReference type="Proteomes" id="UP000436088"/>
    </source>
</evidence>
<accession>A0A6A3AK10</accession>
<dbReference type="InterPro" id="IPR016024">
    <property type="entry name" value="ARM-type_fold"/>
</dbReference>
<protein>
    <submittedName>
        <fullName evidence="2">Uncharacterized protein</fullName>
    </submittedName>
</protein>
<reference evidence="2" key="1">
    <citation type="submission" date="2019-09" db="EMBL/GenBank/DDBJ databases">
        <title>Draft genome information of white flower Hibiscus syriacus.</title>
        <authorList>
            <person name="Kim Y.-M."/>
        </authorList>
    </citation>
    <scope>NUCLEOTIDE SEQUENCE [LARGE SCALE GENOMIC DNA]</scope>
    <source>
        <strain evidence="2">YM2019G1</strain>
    </source>
</reference>
<proteinExistence type="predicted"/>
<name>A0A6A3AK10_HIBSY</name>
<dbReference type="Gene3D" id="1.25.10.10">
    <property type="entry name" value="Leucine-rich Repeat Variant"/>
    <property type="match status" value="1"/>
</dbReference>
<organism evidence="2 3">
    <name type="scientific">Hibiscus syriacus</name>
    <name type="common">Rose of Sharon</name>
    <dbReference type="NCBI Taxonomy" id="106335"/>
    <lineage>
        <taxon>Eukaryota</taxon>
        <taxon>Viridiplantae</taxon>
        <taxon>Streptophyta</taxon>
        <taxon>Embryophyta</taxon>
        <taxon>Tracheophyta</taxon>
        <taxon>Spermatophyta</taxon>
        <taxon>Magnoliopsida</taxon>
        <taxon>eudicotyledons</taxon>
        <taxon>Gunneridae</taxon>
        <taxon>Pentapetalae</taxon>
        <taxon>rosids</taxon>
        <taxon>malvids</taxon>
        <taxon>Malvales</taxon>
        <taxon>Malvaceae</taxon>
        <taxon>Malvoideae</taxon>
        <taxon>Hibiscus</taxon>
    </lineage>
</organism>
<sequence length="115" mass="12715">MGKKDALTAMFNLCLNHANKARVVDAGIVPLVQLLLKDKRIRMLDEALSMFLLLATHPQGRHEIGKLSFIGMLVDIIRDGTPKNKECAASVLLELSLNNLSYSCSTSVWCLRAFS</sequence>
<dbReference type="Proteomes" id="UP000436088">
    <property type="component" value="Unassembled WGS sequence"/>
</dbReference>
<evidence type="ECO:0000313" key="2">
    <source>
        <dbReference type="EMBL" id="KAE8704446.1"/>
    </source>
</evidence>
<dbReference type="EMBL" id="VEPZ02000992">
    <property type="protein sequence ID" value="KAE8704446.1"/>
    <property type="molecule type" value="Genomic_DNA"/>
</dbReference>
<comment type="caution">
    <text evidence="2">The sequence shown here is derived from an EMBL/GenBank/DDBJ whole genome shotgun (WGS) entry which is preliminary data.</text>
</comment>
<keyword evidence="3" id="KW-1185">Reference proteome</keyword>
<gene>
    <name evidence="2" type="ORF">F3Y22_tig00110450pilonHSYRG00012</name>
</gene>